<reference evidence="4 5" key="1">
    <citation type="submission" date="2013-05" db="EMBL/GenBank/DDBJ databases">
        <title>Complete genome sequence of Bacillus thuringiensis YBT-1518, a typical strain with high toxicity to nematode.</title>
        <authorList>
            <person name="Wang P."/>
            <person name="Zhang C."/>
            <person name="Guo M."/>
            <person name="Guo S."/>
            <person name="Zhu Y."/>
            <person name="Zheng J."/>
            <person name="Zhu L."/>
            <person name="Ruan L."/>
            <person name="Peng D."/>
            <person name="Sun M."/>
        </authorList>
    </citation>
    <scope>NUCLEOTIDE SEQUENCE [LARGE SCALE GENOMIC DNA]</scope>
    <source>
        <strain evidence="4 5">YBT-1518</strain>
    </source>
</reference>
<name>A0A9W3KK46_BACTU</name>
<sequence length="61" mass="6671">MISGEIGVKDVIGGSVADESVKQKRYTEVMKKFNEMIANHPHLESVLVPIGDGMTISKVKK</sequence>
<dbReference type="Pfam" id="PF01596">
    <property type="entry name" value="Methyltransf_3"/>
    <property type="match status" value="1"/>
</dbReference>
<dbReference type="AlphaFoldDB" id="A0A9W3KK46"/>
<evidence type="ECO:0000256" key="3">
    <source>
        <dbReference type="ARBA" id="ARBA00022691"/>
    </source>
</evidence>
<keyword evidence="1" id="KW-0489">Methyltransferase</keyword>
<dbReference type="Proteomes" id="UP000018566">
    <property type="component" value="Chromosome"/>
</dbReference>
<proteinExistence type="predicted"/>
<evidence type="ECO:0000313" key="5">
    <source>
        <dbReference type="Proteomes" id="UP000018566"/>
    </source>
</evidence>
<dbReference type="SMR" id="A0A9W3KK46"/>
<organism evidence="4 5">
    <name type="scientific">Bacillus thuringiensis YBT-1518</name>
    <dbReference type="NCBI Taxonomy" id="529122"/>
    <lineage>
        <taxon>Bacteria</taxon>
        <taxon>Bacillati</taxon>
        <taxon>Bacillota</taxon>
        <taxon>Bacilli</taxon>
        <taxon>Bacillales</taxon>
        <taxon>Bacillaceae</taxon>
        <taxon>Bacillus</taxon>
        <taxon>Bacillus cereus group</taxon>
    </lineage>
</organism>
<gene>
    <name evidence="4" type="ORF">YBT1518_27440</name>
</gene>
<dbReference type="GO" id="GO:0008171">
    <property type="term" value="F:O-methyltransferase activity"/>
    <property type="evidence" value="ECO:0007669"/>
    <property type="project" value="InterPro"/>
</dbReference>
<dbReference type="InterPro" id="IPR002935">
    <property type="entry name" value="SAM_O-MeTrfase"/>
</dbReference>
<dbReference type="InterPro" id="IPR029063">
    <property type="entry name" value="SAM-dependent_MTases_sf"/>
</dbReference>
<accession>A0A9W3KK46</accession>
<dbReference type="RefSeq" id="WP_003272374.1">
    <property type="nucleotide sequence ID" value="NC_022873.1"/>
</dbReference>
<dbReference type="KEGG" id="bthu:YBT1518_27440"/>
<dbReference type="GeneID" id="67470902"/>
<keyword evidence="2" id="KW-0808">Transferase</keyword>
<protein>
    <submittedName>
        <fullName evidence="4">O-methyltransferase family protein (C1)</fullName>
    </submittedName>
</protein>
<dbReference type="EMBL" id="CP005935">
    <property type="protein sequence ID" value="AHA74593.1"/>
    <property type="molecule type" value="Genomic_DNA"/>
</dbReference>
<evidence type="ECO:0000256" key="1">
    <source>
        <dbReference type="ARBA" id="ARBA00022603"/>
    </source>
</evidence>
<dbReference type="Gene3D" id="3.40.50.150">
    <property type="entry name" value="Vaccinia Virus protein VP39"/>
    <property type="match status" value="1"/>
</dbReference>
<keyword evidence="3" id="KW-0949">S-adenosyl-L-methionine</keyword>
<dbReference type="GO" id="GO:0032259">
    <property type="term" value="P:methylation"/>
    <property type="evidence" value="ECO:0007669"/>
    <property type="project" value="UniProtKB-KW"/>
</dbReference>
<evidence type="ECO:0000313" key="4">
    <source>
        <dbReference type="EMBL" id="AHA74593.1"/>
    </source>
</evidence>
<evidence type="ECO:0000256" key="2">
    <source>
        <dbReference type="ARBA" id="ARBA00022679"/>
    </source>
</evidence>